<dbReference type="PROSITE" id="PS51892">
    <property type="entry name" value="SUBTILASE"/>
    <property type="match status" value="1"/>
</dbReference>
<dbReference type="InterPro" id="IPR001119">
    <property type="entry name" value="SLH_dom"/>
</dbReference>
<dbReference type="PROSITE" id="PS00137">
    <property type="entry name" value="SUBTILASE_HIS"/>
    <property type="match status" value="1"/>
</dbReference>
<sequence length="650" mass="67080">MTSIRRSLRGLSLLAAVAAVLGTVALPAAATDEGRSRLLVTFAAPVDAEDAAAGLPVVDGPHAPTPGSPDGSEELAATSAVQVLDFDSGADAAAAERLLARRSDVVAVEPDTLLHVARGSSDLGPEAWGLRNDGQTVASQRGRARVDVGATEAWGLASGRGVVVAVVDTGVDLHHPLLRDQLWRNPNAATPRTDPVTGRTYVDDLHGWNFVTTETNRNGSNRLYTSASLDAHGTHVAGIIAGARESAAGFSGVAPDARLMVLKFLEGETGRVSDAIAAIRYAQANGAHVINASWTSPYDSPALRTALRESGLPVVVAAGNSGQSLDQHPLYPAAWRLPNVISVAAIDNAGALPAFTARSRERVDVVGPGAHIVSTLPGGGLGRMSGTSQAAPHVTGAVALALQHHRHASPTRVADAVRAGVRPLPGLRETRSGGLVRAPLVLDHLGTSVPACPRPAAVAFPDVRPGSAHHASVACLVTHGITAGRSDGRYGATDGLTRGQVAAMVARALDRAGRMPAVPARGRYLDVPQSGYVHRDAIEALAAVGIVSGRTATTFAPGAITTRAEFAAIVTRANEHLAGAPYRIYGPRFPDAVGHAEEGPLRAALGLRVVAGRSDGTFGPDVAVRRDQAASMLGRLLDRLVQQGLLEPAR</sequence>
<comment type="caution">
    <text evidence="10">The sequence shown here is derived from an EMBL/GenBank/DDBJ whole genome shotgun (WGS) entry which is preliminary data.</text>
</comment>
<evidence type="ECO:0000256" key="1">
    <source>
        <dbReference type="ARBA" id="ARBA00011073"/>
    </source>
</evidence>
<dbReference type="InterPro" id="IPR022398">
    <property type="entry name" value="Peptidase_S8_His-AS"/>
</dbReference>
<feature type="region of interest" description="Disordered" evidence="7">
    <location>
        <begin position="55"/>
        <end position="75"/>
    </location>
</feature>
<keyword evidence="3 5" id="KW-0378">Hydrolase</keyword>
<dbReference type="InterPro" id="IPR036852">
    <property type="entry name" value="Peptidase_S8/S53_dom_sf"/>
</dbReference>
<gene>
    <name evidence="10" type="ORF">GCM10011354_16670</name>
</gene>
<dbReference type="InterPro" id="IPR023827">
    <property type="entry name" value="Peptidase_S8_Asp-AS"/>
</dbReference>
<dbReference type="InterPro" id="IPR006311">
    <property type="entry name" value="TAT_signal"/>
</dbReference>
<feature type="active site" description="Charge relay system" evidence="5">
    <location>
        <position position="168"/>
    </location>
</feature>
<reference evidence="10" key="2">
    <citation type="submission" date="2020-09" db="EMBL/GenBank/DDBJ databases">
        <authorList>
            <person name="Sun Q."/>
            <person name="Zhou Y."/>
        </authorList>
    </citation>
    <scope>NUCLEOTIDE SEQUENCE</scope>
    <source>
        <strain evidence="10">CGMCC 1.14988</strain>
    </source>
</reference>
<dbReference type="Pfam" id="PF00395">
    <property type="entry name" value="SLH"/>
    <property type="match status" value="3"/>
</dbReference>
<dbReference type="Proteomes" id="UP000650511">
    <property type="component" value="Unassembled WGS sequence"/>
</dbReference>
<feature type="chain" id="PRO_5035157909" description="SLH domain-containing protein" evidence="8">
    <location>
        <begin position="31"/>
        <end position="650"/>
    </location>
</feature>
<keyword evidence="4 5" id="KW-0720">Serine protease</keyword>
<proteinExistence type="inferred from homology"/>
<evidence type="ECO:0000256" key="7">
    <source>
        <dbReference type="SAM" id="MobiDB-lite"/>
    </source>
</evidence>
<dbReference type="InterPro" id="IPR051048">
    <property type="entry name" value="Peptidase_S8/S53_subtilisin"/>
</dbReference>
<feature type="active site" description="Charge relay system" evidence="5">
    <location>
        <position position="388"/>
    </location>
</feature>
<evidence type="ECO:0000256" key="2">
    <source>
        <dbReference type="ARBA" id="ARBA00022670"/>
    </source>
</evidence>
<evidence type="ECO:0000256" key="4">
    <source>
        <dbReference type="ARBA" id="ARBA00022825"/>
    </source>
</evidence>
<dbReference type="SUPFAM" id="SSF52743">
    <property type="entry name" value="Subtilisin-like"/>
    <property type="match status" value="1"/>
</dbReference>
<feature type="domain" description="SLH" evidence="9">
    <location>
        <begin position="456"/>
        <end position="519"/>
    </location>
</feature>
<keyword evidence="8" id="KW-0732">Signal</keyword>
<name>A0A8J3EXL3_9ACTN</name>
<reference evidence="10" key="1">
    <citation type="journal article" date="2014" name="Int. J. Syst. Evol. Microbiol.">
        <title>Complete genome sequence of Corynebacterium casei LMG S-19264T (=DSM 44701T), isolated from a smear-ripened cheese.</title>
        <authorList>
            <consortium name="US DOE Joint Genome Institute (JGI-PGF)"/>
            <person name="Walter F."/>
            <person name="Albersmeier A."/>
            <person name="Kalinowski J."/>
            <person name="Ruckert C."/>
        </authorList>
    </citation>
    <scope>NUCLEOTIDE SEQUENCE</scope>
    <source>
        <strain evidence="10">CGMCC 1.14988</strain>
    </source>
</reference>
<accession>A0A8J3EXL3</accession>
<dbReference type="PROSITE" id="PS00136">
    <property type="entry name" value="SUBTILASE_ASP"/>
    <property type="match status" value="1"/>
</dbReference>
<dbReference type="RefSeq" id="WP_130648618.1">
    <property type="nucleotide sequence ID" value="NZ_BMHA01000005.1"/>
</dbReference>
<dbReference type="PROSITE" id="PS51318">
    <property type="entry name" value="TAT"/>
    <property type="match status" value="1"/>
</dbReference>
<feature type="active site" description="Charge relay system" evidence="5">
    <location>
        <position position="232"/>
    </location>
</feature>
<evidence type="ECO:0000256" key="8">
    <source>
        <dbReference type="SAM" id="SignalP"/>
    </source>
</evidence>
<dbReference type="PROSITE" id="PS51272">
    <property type="entry name" value="SLH"/>
    <property type="match status" value="3"/>
</dbReference>
<dbReference type="EMBL" id="BMHA01000005">
    <property type="protein sequence ID" value="GGI05951.1"/>
    <property type="molecule type" value="Genomic_DNA"/>
</dbReference>
<evidence type="ECO:0000313" key="11">
    <source>
        <dbReference type="Proteomes" id="UP000650511"/>
    </source>
</evidence>
<dbReference type="AlphaFoldDB" id="A0A8J3EXL3"/>
<evidence type="ECO:0000313" key="10">
    <source>
        <dbReference type="EMBL" id="GGI05951.1"/>
    </source>
</evidence>
<organism evidence="10 11">
    <name type="scientific">Egicoccus halophilus</name>
    <dbReference type="NCBI Taxonomy" id="1670830"/>
    <lineage>
        <taxon>Bacteria</taxon>
        <taxon>Bacillati</taxon>
        <taxon>Actinomycetota</taxon>
        <taxon>Nitriliruptoria</taxon>
        <taxon>Egicoccales</taxon>
        <taxon>Egicoccaceae</taxon>
        <taxon>Egicoccus</taxon>
    </lineage>
</organism>
<feature type="domain" description="SLH" evidence="9">
    <location>
        <begin position="521"/>
        <end position="584"/>
    </location>
</feature>
<dbReference type="InterPro" id="IPR000209">
    <property type="entry name" value="Peptidase_S8/S53_dom"/>
</dbReference>
<dbReference type="PANTHER" id="PTHR43399:SF4">
    <property type="entry name" value="CELL WALL-ASSOCIATED PROTEASE"/>
    <property type="match status" value="1"/>
</dbReference>
<dbReference type="InterPro" id="IPR015500">
    <property type="entry name" value="Peptidase_S8_subtilisin-rel"/>
</dbReference>
<dbReference type="PROSITE" id="PS00138">
    <property type="entry name" value="SUBTILASE_SER"/>
    <property type="match status" value="1"/>
</dbReference>
<dbReference type="Pfam" id="PF00082">
    <property type="entry name" value="Peptidase_S8"/>
    <property type="match status" value="1"/>
</dbReference>
<evidence type="ECO:0000256" key="6">
    <source>
        <dbReference type="RuleBase" id="RU003355"/>
    </source>
</evidence>
<dbReference type="OrthoDB" id="9813435at2"/>
<feature type="domain" description="SLH" evidence="9">
    <location>
        <begin position="585"/>
        <end position="647"/>
    </location>
</feature>
<feature type="signal peptide" evidence="8">
    <location>
        <begin position="1"/>
        <end position="30"/>
    </location>
</feature>
<evidence type="ECO:0000256" key="3">
    <source>
        <dbReference type="ARBA" id="ARBA00022801"/>
    </source>
</evidence>
<dbReference type="Gene3D" id="3.40.50.200">
    <property type="entry name" value="Peptidase S8/S53 domain"/>
    <property type="match status" value="1"/>
</dbReference>
<dbReference type="PRINTS" id="PR00723">
    <property type="entry name" value="SUBTILISIN"/>
</dbReference>
<evidence type="ECO:0000259" key="9">
    <source>
        <dbReference type="PROSITE" id="PS51272"/>
    </source>
</evidence>
<evidence type="ECO:0000256" key="5">
    <source>
        <dbReference type="PROSITE-ProRule" id="PRU01240"/>
    </source>
</evidence>
<keyword evidence="2 5" id="KW-0645">Protease</keyword>
<protein>
    <recommendedName>
        <fullName evidence="9">SLH domain-containing protein</fullName>
    </recommendedName>
</protein>
<comment type="similarity">
    <text evidence="1 5 6">Belongs to the peptidase S8 family.</text>
</comment>
<dbReference type="GO" id="GO:0006508">
    <property type="term" value="P:proteolysis"/>
    <property type="evidence" value="ECO:0007669"/>
    <property type="project" value="UniProtKB-KW"/>
</dbReference>
<keyword evidence="11" id="KW-1185">Reference proteome</keyword>
<dbReference type="InterPro" id="IPR023828">
    <property type="entry name" value="Peptidase_S8_Ser-AS"/>
</dbReference>
<dbReference type="GO" id="GO:0004252">
    <property type="term" value="F:serine-type endopeptidase activity"/>
    <property type="evidence" value="ECO:0007669"/>
    <property type="project" value="UniProtKB-UniRule"/>
</dbReference>
<dbReference type="PANTHER" id="PTHR43399">
    <property type="entry name" value="SUBTILISIN-RELATED"/>
    <property type="match status" value="1"/>
</dbReference>